<evidence type="ECO:0000313" key="2">
    <source>
        <dbReference type="Proteomes" id="UP000228920"/>
    </source>
</evidence>
<dbReference type="EMBL" id="PFNL01000120">
    <property type="protein sequence ID" value="PIZ45867.1"/>
    <property type="molecule type" value="Genomic_DNA"/>
</dbReference>
<accession>A0A2M7THT0</accession>
<comment type="caution">
    <text evidence="1">The sequence shown here is derived from an EMBL/GenBank/DDBJ whole genome shotgun (WGS) entry which is preliminary data.</text>
</comment>
<name>A0A2M7THT0_UNCKA</name>
<reference evidence="2" key="1">
    <citation type="submission" date="2017-09" db="EMBL/GenBank/DDBJ databases">
        <title>Depth-based differentiation of microbial function through sediment-hosted aquifers and enrichment of novel symbionts in the deep terrestrial subsurface.</title>
        <authorList>
            <person name="Probst A.J."/>
            <person name="Ladd B."/>
            <person name="Jarett J.K."/>
            <person name="Geller-Mcgrath D.E."/>
            <person name="Sieber C.M.K."/>
            <person name="Emerson J.B."/>
            <person name="Anantharaman K."/>
            <person name="Thomas B.C."/>
            <person name="Malmstrom R."/>
            <person name="Stieglmeier M."/>
            <person name="Klingl A."/>
            <person name="Woyke T."/>
            <person name="Ryan C.M."/>
            <person name="Banfield J.F."/>
        </authorList>
    </citation>
    <scope>NUCLEOTIDE SEQUENCE [LARGE SCALE GENOMIC DNA]</scope>
</reference>
<dbReference type="Proteomes" id="UP000228920">
    <property type="component" value="Unassembled WGS sequence"/>
</dbReference>
<proteinExistence type="predicted"/>
<evidence type="ECO:0000313" key="1">
    <source>
        <dbReference type="EMBL" id="PIZ45867.1"/>
    </source>
</evidence>
<organism evidence="1 2">
    <name type="scientific">candidate division WWE3 bacterium CG_4_10_14_0_2_um_filter_41_14</name>
    <dbReference type="NCBI Taxonomy" id="1975072"/>
    <lineage>
        <taxon>Bacteria</taxon>
        <taxon>Katanobacteria</taxon>
    </lineage>
</organism>
<sequence>MDMKIARFLRQFRLYLVGDPSLVGNWAAMYFANQVLGSQSSVEEYCAAYVAGKFSDVVCKNEPADSTKAAVPFWRNDWNFFLKRIDIVALEVWQEIGRRKVPEVTNRSMSLLGKMHRLYNWSDACNNIDRIVRTFDDEPMRVPTFQEYNELVVYFDQLKELGTAFYCTGVSFDMIVVYRILVNDPRGEQRAATFLKAIYDTVGRRRISNIAAEPVEARVDFLIWFAMTASASGMENGLIEKVASAIGLISSTKPYHYIDEVRVEDLLRLSPFCSIANVTYHRRIDDGK</sequence>
<protein>
    <submittedName>
        <fullName evidence="1">Uncharacterized protein</fullName>
    </submittedName>
</protein>
<dbReference type="AlphaFoldDB" id="A0A2M7THT0"/>
<gene>
    <name evidence="1" type="ORF">COY32_04530</name>
</gene>